<proteinExistence type="predicted"/>
<gene>
    <name evidence="1" type="ORF">AVEN_218739_1</name>
</gene>
<organism evidence="1 2">
    <name type="scientific">Araneus ventricosus</name>
    <name type="common">Orbweaver spider</name>
    <name type="synonym">Epeira ventricosa</name>
    <dbReference type="NCBI Taxonomy" id="182803"/>
    <lineage>
        <taxon>Eukaryota</taxon>
        <taxon>Metazoa</taxon>
        <taxon>Ecdysozoa</taxon>
        <taxon>Arthropoda</taxon>
        <taxon>Chelicerata</taxon>
        <taxon>Arachnida</taxon>
        <taxon>Araneae</taxon>
        <taxon>Araneomorphae</taxon>
        <taxon>Entelegynae</taxon>
        <taxon>Araneoidea</taxon>
        <taxon>Araneidae</taxon>
        <taxon>Araneus</taxon>
    </lineage>
</organism>
<keyword evidence="2" id="KW-1185">Reference proteome</keyword>
<protein>
    <submittedName>
        <fullName evidence="1">Uncharacterized protein</fullName>
    </submittedName>
</protein>
<reference evidence="1 2" key="1">
    <citation type="journal article" date="2019" name="Sci. Rep.">
        <title>Orb-weaving spider Araneus ventricosus genome elucidates the spidroin gene catalogue.</title>
        <authorList>
            <person name="Kono N."/>
            <person name="Nakamura H."/>
            <person name="Ohtoshi R."/>
            <person name="Moran D.A.P."/>
            <person name="Shinohara A."/>
            <person name="Yoshida Y."/>
            <person name="Fujiwara M."/>
            <person name="Mori M."/>
            <person name="Tomita M."/>
            <person name="Arakawa K."/>
        </authorList>
    </citation>
    <scope>NUCLEOTIDE SEQUENCE [LARGE SCALE GENOMIC DNA]</scope>
</reference>
<comment type="caution">
    <text evidence="1">The sequence shown here is derived from an EMBL/GenBank/DDBJ whole genome shotgun (WGS) entry which is preliminary data.</text>
</comment>
<accession>A0A4Y2B7J3</accession>
<name>A0A4Y2B7J3_ARAVE</name>
<dbReference type="Proteomes" id="UP000499080">
    <property type="component" value="Unassembled WGS sequence"/>
</dbReference>
<evidence type="ECO:0000313" key="2">
    <source>
        <dbReference type="Proteomes" id="UP000499080"/>
    </source>
</evidence>
<evidence type="ECO:0000313" key="1">
    <source>
        <dbReference type="EMBL" id="GBL87034.1"/>
    </source>
</evidence>
<dbReference type="EMBL" id="BGPR01000051">
    <property type="protein sequence ID" value="GBL87034.1"/>
    <property type="molecule type" value="Genomic_DNA"/>
</dbReference>
<dbReference type="AlphaFoldDB" id="A0A4Y2B7J3"/>
<sequence length="99" mass="11494">MTTERQNFSVPESREMARTACGIPLSCNSRTLWDSKNMILYFDEGSTVFLFALSLNQDHQHDSLKLKLVFLLNATTFHFDVISLQPQQEHCSDFTMDFR</sequence>